<feature type="compositionally biased region" description="Basic and acidic residues" evidence="2">
    <location>
        <begin position="15"/>
        <end position="29"/>
    </location>
</feature>
<feature type="compositionally biased region" description="Basic and acidic residues" evidence="2">
    <location>
        <begin position="147"/>
        <end position="156"/>
    </location>
</feature>
<feature type="region of interest" description="Disordered" evidence="2">
    <location>
        <begin position="306"/>
        <end position="330"/>
    </location>
</feature>
<dbReference type="RefSeq" id="XP_014565312.1">
    <property type="nucleotide sequence ID" value="XM_014709826.1"/>
</dbReference>
<protein>
    <submittedName>
        <fullName evidence="3">Uncharacterized protein</fullName>
    </submittedName>
</protein>
<dbReference type="STRING" id="764103.G7E1U9"/>
<comment type="caution">
    <text evidence="3">The sequence shown here is derived from an EMBL/GenBank/DDBJ whole genome shotgun (WGS) entry which is preliminary data.</text>
</comment>
<feature type="region of interest" description="Disordered" evidence="2">
    <location>
        <begin position="1"/>
        <end position="190"/>
    </location>
</feature>
<dbReference type="InParanoid" id="G7E1U9"/>
<evidence type="ECO:0000256" key="2">
    <source>
        <dbReference type="SAM" id="MobiDB-lite"/>
    </source>
</evidence>
<dbReference type="HOGENOM" id="CLU_298279_0_0_1"/>
<dbReference type="EMBL" id="BABT02000106">
    <property type="protein sequence ID" value="GAA96809.1"/>
    <property type="molecule type" value="Genomic_DNA"/>
</dbReference>
<keyword evidence="4" id="KW-1185">Reference proteome</keyword>
<proteinExistence type="predicted"/>
<feature type="compositionally biased region" description="Acidic residues" evidence="2">
    <location>
        <begin position="30"/>
        <end position="39"/>
    </location>
</feature>
<dbReference type="GO" id="GO:0051015">
    <property type="term" value="F:actin filament binding"/>
    <property type="evidence" value="ECO:0007669"/>
    <property type="project" value="TreeGrafter"/>
</dbReference>
<reference evidence="3 4" key="2">
    <citation type="journal article" date="2012" name="Open Biol.">
        <title>Characteristics of nucleosomes and linker DNA regions on the genome of the basidiomycete Mixia osmundae revealed by mono- and dinucleosome mapping.</title>
        <authorList>
            <person name="Nishida H."/>
            <person name="Kondo S."/>
            <person name="Matsumoto T."/>
            <person name="Suzuki Y."/>
            <person name="Yoshikawa H."/>
            <person name="Taylor T.D."/>
            <person name="Sugiyama J."/>
        </authorList>
    </citation>
    <scope>NUCLEOTIDE SEQUENCE [LARGE SCALE GENOMIC DNA]</scope>
    <source>
        <strain evidence="4">CBS 9802 / IAM 14324 / JCM 22182 / KY 12970</strain>
    </source>
</reference>
<dbReference type="Proteomes" id="UP000009131">
    <property type="component" value="Unassembled WGS sequence"/>
</dbReference>
<feature type="compositionally biased region" description="Low complexity" evidence="2">
    <location>
        <begin position="108"/>
        <end position="122"/>
    </location>
</feature>
<reference evidence="3 4" key="1">
    <citation type="journal article" date="2011" name="J. Gen. Appl. Microbiol.">
        <title>Draft genome sequencing of the enigmatic basidiomycete Mixia osmundae.</title>
        <authorList>
            <person name="Nishida H."/>
            <person name="Nagatsuka Y."/>
            <person name="Sugiyama J."/>
        </authorList>
    </citation>
    <scope>NUCLEOTIDE SEQUENCE [LARGE SCALE GENOMIC DNA]</scope>
    <source>
        <strain evidence="4">CBS 9802 / IAM 14324 / JCM 22182 / KY 12970</strain>
    </source>
</reference>
<accession>G7E1U9</accession>
<evidence type="ECO:0000313" key="3">
    <source>
        <dbReference type="EMBL" id="GAA96809.1"/>
    </source>
</evidence>
<dbReference type="AlphaFoldDB" id="G7E1U9"/>
<sequence length="1008" mass="113582">MDSYSEPGSAESSADEQHNAYDSGRHSDLDELSLMDEQEPGAGISSDSDEVSHVTPRRRALDSAGPQISPRIASTPPRRPPVKITDSPDHSKEPSPSYTRPGSTAHVPSSAGTSTPTTAKTRPMSRMADAEASARFHSLGPDIASPGRRDQYRSSDNEMDDSLDDSLNTSTSTKVPDTNDAGASRQRRLPDFGLVEQQERTESLSSTVVALLEERNVYRAKQYSSPGANTAGLLATIKALKEEKREQQNSLEAFKQSQSMMVQRCKSMADELKNAQAETKAANERAADLHRQLAQAQHRIKDLEADRERADERHAIEQRRSQDSFSRDRDLHDAARLIESENEDLRAQSQGMQARLETADHRIRDLQEAIRSLEDDSEGRVDPAVVDEWRNKYQAEYLRGNQLQLKVLGMEQATKELSLQCETITSRAEAYQQAIDTKHKEAQLLSVDLQKKQSANMAHQRELREVRQQMQSLYATLQEYESRWQKLAEKGMIDARNIDSLETALRNLQSEYDSESEKLKEQVAQARTQYSSTSAALVQSQAKSSQHEAQHVQALSELNAALRKLENELQSAKLAHDDSQKKLEAEHALRNDELAAYRRERRKLELDFKQRLAEKDQLHENLRNDINNAEIHLEADKASIRELEDALRKAGAKDKSQPNYQTAIYLEHDRLQREHDDYRARYERAKAEVQTHKQAIGQLEAQNATLSAEKGEAEKALSTQIENRLSITAKLDDTQARLQRAKAAYDTLKESTPAKVRVSDTHLTGQVTERNKLLETALTAIEEVLGTGSARTGIPQPKPSQDFTSFSRQLQSKLKNLAGIKAAFRHRASEIEEKFVAQLAMLRKEQDSKLKLIDRIETQLKAAQAFSQGWRAKVAARDEENATLRAEVEELRSNLVSFYASTGAEPVMALRIKYNKIKERLRISETRLIAAKATVVKGNENIKKMDVELKARDDLLDKYEEDQKLGAEQMTRLQHALGRLQIQVDRTSNTEALAAIVERTRQNSHKSS</sequence>
<dbReference type="GO" id="GO:0032982">
    <property type="term" value="C:myosin filament"/>
    <property type="evidence" value="ECO:0007669"/>
    <property type="project" value="TreeGrafter"/>
</dbReference>
<dbReference type="OMA" id="HRRNMSP"/>
<organism evidence="3 4">
    <name type="scientific">Mixia osmundae (strain CBS 9802 / IAM 14324 / JCM 22182 / KY 12970)</name>
    <dbReference type="NCBI Taxonomy" id="764103"/>
    <lineage>
        <taxon>Eukaryota</taxon>
        <taxon>Fungi</taxon>
        <taxon>Dikarya</taxon>
        <taxon>Basidiomycota</taxon>
        <taxon>Pucciniomycotina</taxon>
        <taxon>Mixiomycetes</taxon>
        <taxon>Mixiales</taxon>
        <taxon>Mixiaceae</taxon>
        <taxon>Mixia</taxon>
    </lineage>
</organism>
<dbReference type="GO" id="GO:0005737">
    <property type="term" value="C:cytoplasm"/>
    <property type="evidence" value="ECO:0007669"/>
    <property type="project" value="TreeGrafter"/>
</dbReference>
<gene>
    <name evidence="3" type="primary">Mo03481</name>
    <name evidence="3" type="ORF">E5Q_03481</name>
</gene>
<keyword evidence="1" id="KW-0175">Coiled coil</keyword>
<dbReference type="PANTHER" id="PTHR45615:SF40">
    <property type="entry name" value="MYOSIN HEAVY CHAIN, NON-MUSCLE"/>
    <property type="match status" value="1"/>
</dbReference>
<feature type="coiled-coil region" evidence="1">
    <location>
        <begin position="449"/>
        <end position="751"/>
    </location>
</feature>
<dbReference type="GO" id="GO:0000146">
    <property type="term" value="F:microfilament motor activity"/>
    <property type="evidence" value="ECO:0007669"/>
    <property type="project" value="TreeGrafter"/>
</dbReference>
<dbReference type="GO" id="GO:0016460">
    <property type="term" value="C:myosin II complex"/>
    <property type="evidence" value="ECO:0007669"/>
    <property type="project" value="TreeGrafter"/>
</dbReference>
<name>G7E1U9_MIXOS</name>
<evidence type="ECO:0000256" key="1">
    <source>
        <dbReference type="SAM" id="Coils"/>
    </source>
</evidence>
<dbReference type="PANTHER" id="PTHR45615">
    <property type="entry name" value="MYOSIN HEAVY CHAIN, NON-MUSCLE"/>
    <property type="match status" value="1"/>
</dbReference>
<dbReference type="OrthoDB" id="10255000at2759"/>
<dbReference type="eggNOG" id="ENOG502QU0H">
    <property type="taxonomic scope" value="Eukaryota"/>
</dbReference>
<evidence type="ECO:0000313" key="4">
    <source>
        <dbReference type="Proteomes" id="UP000009131"/>
    </source>
</evidence>